<dbReference type="AlphaFoldDB" id="A0A1F6H3I1"/>
<name>A0A1F6H3I1_9PROT</name>
<protein>
    <recommendedName>
        <fullName evidence="3">Outer membrane protein beta-barrel domain-containing protein</fullName>
    </recommendedName>
</protein>
<evidence type="ECO:0000313" key="1">
    <source>
        <dbReference type="EMBL" id="OGH04937.1"/>
    </source>
</evidence>
<evidence type="ECO:0008006" key="3">
    <source>
        <dbReference type="Google" id="ProtNLM"/>
    </source>
</evidence>
<organism evidence="1 2">
    <name type="scientific">Candidatus Lambdaproteobacteria bacterium RIFOXYD2_FULL_56_26</name>
    <dbReference type="NCBI Taxonomy" id="1817773"/>
    <lineage>
        <taxon>Bacteria</taxon>
        <taxon>Pseudomonadati</taxon>
        <taxon>Pseudomonadota</taxon>
        <taxon>Candidatus Lambdaproteobacteria</taxon>
    </lineage>
</organism>
<accession>A0A1F6H3I1</accession>
<reference evidence="1 2" key="1">
    <citation type="journal article" date="2016" name="Nat. Commun.">
        <title>Thousands of microbial genomes shed light on interconnected biogeochemical processes in an aquifer system.</title>
        <authorList>
            <person name="Anantharaman K."/>
            <person name="Brown C.T."/>
            <person name="Hug L.A."/>
            <person name="Sharon I."/>
            <person name="Castelle C.J."/>
            <person name="Probst A.J."/>
            <person name="Thomas B.C."/>
            <person name="Singh A."/>
            <person name="Wilkins M.J."/>
            <person name="Karaoz U."/>
            <person name="Brodie E.L."/>
            <person name="Williams K.H."/>
            <person name="Hubbard S.S."/>
            <person name="Banfield J.F."/>
        </authorList>
    </citation>
    <scope>NUCLEOTIDE SEQUENCE [LARGE SCALE GENOMIC DNA]</scope>
</reference>
<comment type="caution">
    <text evidence="1">The sequence shown here is derived from an EMBL/GenBank/DDBJ whole genome shotgun (WGS) entry which is preliminary data.</text>
</comment>
<gene>
    <name evidence="1" type="ORF">A2557_08155</name>
</gene>
<sequence>MGLFCSAWWGAKAQAADLLFFGLEAPLSYKFDQAKDGGRFAAQGSPAGLILYAKAPEVGMVMLEAYDVALKNSENSKFSYLLADFLYPYSLPFLDLAFGVGMGTANLKSGFATEYQQATAYQWIFQAGLPITETIRLTYSYHSVTAQLKYLSGNTYLEAGGTMTALGIGMGF</sequence>
<dbReference type="Proteomes" id="UP000177583">
    <property type="component" value="Unassembled WGS sequence"/>
</dbReference>
<proteinExistence type="predicted"/>
<dbReference type="EMBL" id="MFNF01000001">
    <property type="protein sequence ID" value="OGH04937.1"/>
    <property type="molecule type" value="Genomic_DNA"/>
</dbReference>
<evidence type="ECO:0000313" key="2">
    <source>
        <dbReference type="Proteomes" id="UP000177583"/>
    </source>
</evidence>